<accession>A0A9W4XXN3</accession>
<organism evidence="2 3">
    <name type="scientific">Periconia digitata</name>
    <dbReference type="NCBI Taxonomy" id="1303443"/>
    <lineage>
        <taxon>Eukaryota</taxon>
        <taxon>Fungi</taxon>
        <taxon>Dikarya</taxon>
        <taxon>Ascomycota</taxon>
        <taxon>Pezizomycotina</taxon>
        <taxon>Dothideomycetes</taxon>
        <taxon>Pleosporomycetidae</taxon>
        <taxon>Pleosporales</taxon>
        <taxon>Massarineae</taxon>
        <taxon>Periconiaceae</taxon>
        <taxon>Periconia</taxon>
    </lineage>
</organism>
<protein>
    <submittedName>
        <fullName evidence="2">Uncharacterized protein</fullName>
    </submittedName>
</protein>
<keyword evidence="1" id="KW-0472">Membrane</keyword>
<evidence type="ECO:0000313" key="2">
    <source>
        <dbReference type="EMBL" id="CAI6338152.1"/>
    </source>
</evidence>
<keyword evidence="1" id="KW-1133">Transmembrane helix</keyword>
<evidence type="ECO:0000256" key="1">
    <source>
        <dbReference type="SAM" id="Phobius"/>
    </source>
</evidence>
<name>A0A9W4XXN3_9PLEO</name>
<dbReference type="AlphaFoldDB" id="A0A9W4XXN3"/>
<evidence type="ECO:0000313" key="3">
    <source>
        <dbReference type="Proteomes" id="UP001152607"/>
    </source>
</evidence>
<keyword evidence="3" id="KW-1185">Reference proteome</keyword>
<gene>
    <name evidence="2" type="ORF">PDIGIT_LOCUS11277</name>
</gene>
<proteinExistence type="predicted"/>
<comment type="caution">
    <text evidence="2">The sequence shown here is derived from an EMBL/GenBank/DDBJ whole genome shotgun (WGS) entry which is preliminary data.</text>
</comment>
<dbReference type="Proteomes" id="UP001152607">
    <property type="component" value="Unassembled WGS sequence"/>
</dbReference>
<keyword evidence="1" id="KW-0812">Transmembrane</keyword>
<dbReference type="EMBL" id="CAOQHR010000008">
    <property type="protein sequence ID" value="CAI6338152.1"/>
    <property type="molecule type" value="Genomic_DNA"/>
</dbReference>
<reference evidence="2" key="1">
    <citation type="submission" date="2023-01" db="EMBL/GenBank/DDBJ databases">
        <authorList>
            <person name="Van Ghelder C."/>
            <person name="Rancurel C."/>
        </authorList>
    </citation>
    <scope>NUCLEOTIDE SEQUENCE</scope>
    <source>
        <strain evidence="2">CNCM I-4278</strain>
    </source>
</reference>
<feature type="transmembrane region" description="Helical" evidence="1">
    <location>
        <begin position="87"/>
        <end position="104"/>
    </location>
</feature>
<sequence>MPLLQDAPRTDIKNLAELLPWRDSPAEEVAMASMELRLSQRWSRYAISNLFACWHLSLSVDMRPVPVITLQTHAVEMKILVEMPGKIMVISLVWMFLLLLCNLSH</sequence>